<evidence type="ECO:0000313" key="2">
    <source>
        <dbReference type="Proteomes" id="UP000013909"/>
    </source>
</evidence>
<reference evidence="1 2" key="1">
    <citation type="submission" date="2013-02" db="EMBL/GenBank/DDBJ databases">
        <title>A novel strain isolated from Lonar lake, Maharashtra, India.</title>
        <authorList>
            <person name="Singh A."/>
        </authorList>
    </citation>
    <scope>NUCLEOTIDE SEQUENCE [LARGE SCALE GENOMIC DNA]</scope>
    <source>
        <strain evidence="1 2">AK24</strain>
    </source>
</reference>
<dbReference type="AlphaFoldDB" id="R7ZU83"/>
<proteinExistence type="predicted"/>
<dbReference type="Proteomes" id="UP000013909">
    <property type="component" value="Unassembled WGS sequence"/>
</dbReference>
<evidence type="ECO:0000313" key="1">
    <source>
        <dbReference type="EMBL" id="EON77721.1"/>
    </source>
</evidence>
<accession>R7ZU83</accession>
<comment type="caution">
    <text evidence="1">The sequence shown here is derived from an EMBL/GenBank/DDBJ whole genome shotgun (WGS) entry which is preliminary data.</text>
</comment>
<dbReference type="EMBL" id="AQHR01000050">
    <property type="protein sequence ID" value="EON77721.1"/>
    <property type="molecule type" value="Genomic_DNA"/>
</dbReference>
<organism evidence="1 2">
    <name type="scientific">Lunatimonas lonarensis</name>
    <dbReference type="NCBI Taxonomy" id="1232681"/>
    <lineage>
        <taxon>Bacteria</taxon>
        <taxon>Pseudomonadati</taxon>
        <taxon>Bacteroidota</taxon>
        <taxon>Cytophagia</taxon>
        <taxon>Cytophagales</taxon>
        <taxon>Cyclobacteriaceae</taxon>
    </lineage>
</organism>
<sequence>MFGGSALRNMQALRPGTRYHLQTRLSGDLKRGNPITIYNTPLKWYQRLS</sequence>
<protein>
    <submittedName>
        <fullName evidence="1">Uncharacterized protein</fullName>
    </submittedName>
</protein>
<keyword evidence="2" id="KW-1185">Reference proteome</keyword>
<name>R7ZU83_9BACT</name>
<gene>
    <name evidence="1" type="ORF">ADIS_1940</name>
</gene>